<dbReference type="Proteomes" id="UP000005950">
    <property type="component" value="Unassembled WGS sequence"/>
</dbReference>
<dbReference type="EMBL" id="ACCF01000088">
    <property type="protein sequence ID" value="EEF68268.1"/>
    <property type="molecule type" value="Genomic_DNA"/>
</dbReference>
<gene>
    <name evidence="1" type="ORF">HOLDEFILI_01558</name>
</gene>
<proteinExistence type="predicted"/>
<evidence type="ECO:0000313" key="1">
    <source>
        <dbReference type="EMBL" id="EEF68268.1"/>
    </source>
</evidence>
<dbReference type="AlphaFoldDB" id="B9Y6W6"/>
<protein>
    <submittedName>
        <fullName evidence="1">Uncharacterized protein</fullName>
    </submittedName>
</protein>
<reference evidence="1 2" key="1">
    <citation type="submission" date="2008-12" db="EMBL/GenBank/DDBJ databases">
        <authorList>
            <person name="Fulton L."/>
            <person name="Clifton S."/>
            <person name="Fulton B."/>
            <person name="Xu J."/>
            <person name="Minx P."/>
            <person name="Pepin K.H."/>
            <person name="Johnson M."/>
            <person name="Bhonagiri V."/>
            <person name="Nash W.E."/>
            <person name="Mardis E.R."/>
            <person name="Wilson R.K."/>
        </authorList>
    </citation>
    <scope>NUCLEOTIDE SEQUENCE [LARGE SCALE GENOMIC DNA]</scope>
    <source>
        <strain evidence="1 2">DSM 12042</strain>
    </source>
</reference>
<dbReference type="HOGENOM" id="CLU_3184582_0_0_9"/>
<sequence length="46" mass="5248">MLFSLLNSLFSVFPFHYNKIPGKNERKCRNDAGDDDSAFGFASNFE</sequence>
<comment type="caution">
    <text evidence="1">The sequence shown here is derived from an EMBL/GenBank/DDBJ whole genome shotgun (WGS) entry which is preliminary data.</text>
</comment>
<name>B9Y6W6_9FIRM</name>
<organism evidence="1 2">
    <name type="scientific">Holdemania filiformis DSM 12042</name>
    <dbReference type="NCBI Taxonomy" id="545696"/>
    <lineage>
        <taxon>Bacteria</taxon>
        <taxon>Bacillati</taxon>
        <taxon>Bacillota</taxon>
        <taxon>Erysipelotrichia</taxon>
        <taxon>Erysipelotrichales</taxon>
        <taxon>Erysipelotrichaceae</taxon>
        <taxon>Holdemania</taxon>
    </lineage>
</organism>
<accession>B9Y6W6</accession>
<evidence type="ECO:0000313" key="2">
    <source>
        <dbReference type="Proteomes" id="UP000005950"/>
    </source>
</evidence>
<reference evidence="1 2" key="2">
    <citation type="submission" date="2009-02" db="EMBL/GenBank/DDBJ databases">
        <title>Draft genome sequence of Holdemania filiformis DSM 12042.</title>
        <authorList>
            <person name="Sudarsanam P."/>
            <person name="Ley R."/>
            <person name="Guruge J."/>
            <person name="Turnbaugh P.J."/>
            <person name="Mahowald M."/>
            <person name="Liep D."/>
            <person name="Gordon J."/>
        </authorList>
    </citation>
    <scope>NUCLEOTIDE SEQUENCE [LARGE SCALE GENOMIC DNA]</scope>
    <source>
        <strain evidence="1 2">DSM 12042</strain>
    </source>
</reference>